<protein>
    <submittedName>
        <fullName evidence="1">Uncharacterized protein</fullName>
    </submittedName>
</protein>
<sequence length="60" mass="6390">MRLIRFEPVETLGISDQEASHDLAGLVRDVADMAAVMRAVSGLSADACREAAARRFSANA</sequence>
<name>A0ABS1V941_9PROT</name>
<dbReference type="Proteomes" id="UP000606490">
    <property type="component" value="Unassembled WGS sequence"/>
</dbReference>
<comment type="caution">
    <text evidence="1">The sequence shown here is derived from an EMBL/GenBank/DDBJ whole genome shotgun (WGS) entry which is preliminary data.</text>
</comment>
<accession>A0ABS1V941</accession>
<dbReference type="EMBL" id="JAEUXJ010000012">
    <property type="protein sequence ID" value="MBL6458185.1"/>
    <property type="molecule type" value="Genomic_DNA"/>
</dbReference>
<keyword evidence="2" id="KW-1185">Reference proteome</keyword>
<organism evidence="1 2">
    <name type="scientific">Belnapia mucosa</name>
    <dbReference type="NCBI Taxonomy" id="2804532"/>
    <lineage>
        <taxon>Bacteria</taxon>
        <taxon>Pseudomonadati</taxon>
        <taxon>Pseudomonadota</taxon>
        <taxon>Alphaproteobacteria</taxon>
        <taxon>Acetobacterales</taxon>
        <taxon>Roseomonadaceae</taxon>
        <taxon>Belnapia</taxon>
    </lineage>
</organism>
<dbReference type="RefSeq" id="WP_202827921.1">
    <property type="nucleotide sequence ID" value="NZ_JAEUXJ010000012.1"/>
</dbReference>
<reference evidence="1 2" key="1">
    <citation type="submission" date="2021-01" db="EMBL/GenBank/DDBJ databases">
        <title>Belnapia mucosa sp. nov. and Belnapia arida sp. nov., isolated from the Tabernas Desert (Almeria, Spain).</title>
        <authorList>
            <person name="Molina-Menor E."/>
            <person name="Vidal-Verdu A."/>
            <person name="Calonge A."/>
            <person name="Satari L."/>
            <person name="Pereto Magraner J."/>
            <person name="Porcar Miralles M."/>
        </authorList>
    </citation>
    <scope>NUCLEOTIDE SEQUENCE [LARGE SCALE GENOMIC DNA]</scope>
    <source>
        <strain evidence="1 2">T6</strain>
    </source>
</reference>
<evidence type="ECO:0000313" key="1">
    <source>
        <dbReference type="EMBL" id="MBL6458185.1"/>
    </source>
</evidence>
<evidence type="ECO:0000313" key="2">
    <source>
        <dbReference type="Proteomes" id="UP000606490"/>
    </source>
</evidence>
<proteinExistence type="predicted"/>
<gene>
    <name evidence="1" type="ORF">JMJ55_22875</name>
</gene>